<keyword evidence="2" id="KW-0805">Transcription regulation</keyword>
<feature type="compositionally biased region" description="Low complexity" evidence="6">
    <location>
        <begin position="182"/>
        <end position="209"/>
    </location>
</feature>
<evidence type="ECO:0000313" key="9">
    <source>
        <dbReference type="EMBL" id="KAF7487670.1"/>
    </source>
</evidence>
<dbReference type="CDD" id="cd19697">
    <property type="entry name" value="bHLH-PAS_NPAS4_PASD10"/>
    <property type="match status" value="1"/>
</dbReference>
<dbReference type="Gene3D" id="3.30.450.20">
    <property type="entry name" value="PAS domain"/>
    <property type="match status" value="2"/>
</dbReference>
<feature type="domain" description="PAS" evidence="7">
    <location>
        <begin position="110"/>
        <end position="174"/>
    </location>
</feature>
<feature type="domain" description="BHLH" evidence="8">
    <location>
        <begin position="15"/>
        <end position="68"/>
    </location>
</feature>
<keyword evidence="4" id="KW-0804">Transcription</keyword>
<dbReference type="AlphaFoldDB" id="A0A834R0T7"/>
<evidence type="ECO:0000259" key="7">
    <source>
        <dbReference type="PROSITE" id="PS50112"/>
    </source>
</evidence>
<dbReference type="Pfam" id="PF14598">
    <property type="entry name" value="PAS_11"/>
    <property type="match status" value="1"/>
</dbReference>
<dbReference type="CDD" id="cd00130">
    <property type="entry name" value="PAS"/>
    <property type="match status" value="2"/>
</dbReference>
<name>A0A834R0T7_SARSC</name>
<keyword evidence="11" id="KW-1185">Reference proteome</keyword>
<feature type="compositionally biased region" description="Basic residues" evidence="6">
    <location>
        <begin position="695"/>
        <end position="704"/>
    </location>
</feature>
<comment type="subcellular location">
    <subcellularLocation>
        <location evidence="1">Nucleus</location>
    </subcellularLocation>
</comment>
<evidence type="ECO:0000259" key="8">
    <source>
        <dbReference type="PROSITE" id="PS50888"/>
    </source>
</evidence>
<dbReference type="OrthoDB" id="9978016at2759"/>
<dbReference type="EnsemblMetazoa" id="SSS_6461s_mrna">
    <property type="protein sequence ID" value="KAF7487670.1"/>
    <property type="gene ID" value="SSS_6461"/>
</dbReference>
<dbReference type="InterPro" id="IPR056192">
    <property type="entry name" value="bHLH_NPAS4"/>
</dbReference>
<gene>
    <name evidence="9" type="ORF">SSS_6461</name>
</gene>
<dbReference type="EMBL" id="WVUK01000066">
    <property type="protein sequence ID" value="KAF7487670.1"/>
    <property type="molecule type" value="Genomic_DNA"/>
</dbReference>
<feature type="compositionally biased region" description="Low complexity" evidence="6">
    <location>
        <begin position="705"/>
        <end position="735"/>
    </location>
</feature>
<evidence type="ECO:0000256" key="5">
    <source>
        <dbReference type="ARBA" id="ARBA00023242"/>
    </source>
</evidence>
<feature type="compositionally biased region" description="Basic and acidic residues" evidence="6">
    <location>
        <begin position="929"/>
        <end position="939"/>
    </location>
</feature>
<reference evidence="11" key="1">
    <citation type="journal article" date="2020" name="PLoS Negl. Trop. Dis.">
        <title>High-quality nuclear genome for Sarcoptes scabiei-A critical resource for a neglected parasite.</title>
        <authorList>
            <person name="Korhonen P.K."/>
            <person name="Gasser R.B."/>
            <person name="Ma G."/>
            <person name="Wang T."/>
            <person name="Stroehlein A.J."/>
            <person name="Young N.D."/>
            <person name="Ang C.S."/>
            <person name="Fernando D.D."/>
            <person name="Lu H.C."/>
            <person name="Taylor S."/>
            <person name="Reynolds S.L."/>
            <person name="Mofiz E."/>
            <person name="Najaraj S.H."/>
            <person name="Gowda H."/>
            <person name="Madugundu A."/>
            <person name="Renuse S."/>
            <person name="Holt D."/>
            <person name="Pandey A."/>
            <person name="Papenfuss A.T."/>
            <person name="Fischer K."/>
        </authorList>
    </citation>
    <scope>NUCLEOTIDE SEQUENCE [LARGE SCALE GENOMIC DNA]</scope>
</reference>
<evidence type="ECO:0000256" key="1">
    <source>
        <dbReference type="ARBA" id="ARBA00004123"/>
    </source>
</evidence>
<dbReference type="FunFam" id="3.30.450.20:FF:000123">
    <property type="entry name" value="Dysfusion, isoform B"/>
    <property type="match status" value="1"/>
</dbReference>
<organism evidence="9">
    <name type="scientific">Sarcoptes scabiei</name>
    <name type="common">Itch mite</name>
    <name type="synonym">Acarus scabiei</name>
    <dbReference type="NCBI Taxonomy" id="52283"/>
    <lineage>
        <taxon>Eukaryota</taxon>
        <taxon>Metazoa</taxon>
        <taxon>Ecdysozoa</taxon>
        <taxon>Arthropoda</taxon>
        <taxon>Chelicerata</taxon>
        <taxon>Arachnida</taxon>
        <taxon>Acari</taxon>
        <taxon>Acariformes</taxon>
        <taxon>Sarcoptiformes</taxon>
        <taxon>Astigmata</taxon>
        <taxon>Psoroptidia</taxon>
        <taxon>Sarcoptoidea</taxon>
        <taxon>Sarcoptidae</taxon>
        <taxon>Sarcoptinae</taxon>
        <taxon>Sarcoptes</taxon>
    </lineage>
</organism>
<feature type="compositionally biased region" description="Polar residues" evidence="6">
    <location>
        <begin position="648"/>
        <end position="662"/>
    </location>
</feature>
<evidence type="ECO:0000256" key="2">
    <source>
        <dbReference type="ARBA" id="ARBA00023015"/>
    </source>
</evidence>
<feature type="region of interest" description="Disordered" evidence="6">
    <location>
        <begin position="419"/>
        <end position="442"/>
    </location>
</feature>
<dbReference type="GO" id="GO:0045944">
    <property type="term" value="P:positive regulation of transcription by RNA polymerase II"/>
    <property type="evidence" value="ECO:0007669"/>
    <property type="project" value="UniProtKB-ARBA"/>
</dbReference>
<evidence type="ECO:0000313" key="10">
    <source>
        <dbReference type="EnsemblMetazoa" id="KAF7487670.1"/>
    </source>
</evidence>
<dbReference type="Proteomes" id="UP000070412">
    <property type="component" value="Unassembled WGS sequence"/>
</dbReference>
<dbReference type="InterPro" id="IPR000014">
    <property type="entry name" value="PAS"/>
</dbReference>
<feature type="region of interest" description="Disordered" evidence="6">
    <location>
        <begin position="182"/>
        <end position="211"/>
    </location>
</feature>
<feature type="region of interest" description="Disordered" evidence="6">
    <location>
        <begin position="460"/>
        <end position="480"/>
    </location>
</feature>
<feature type="compositionally biased region" description="Basic residues" evidence="6">
    <location>
        <begin position="1037"/>
        <end position="1046"/>
    </location>
</feature>
<keyword evidence="5" id="KW-0539">Nucleus</keyword>
<dbReference type="GO" id="GO:0005634">
    <property type="term" value="C:nucleus"/>
    <property type="evidence" value="ECO:0007669"/>
    <property type="project" value="UniProtKB-SubCell"/>
</dbReference>
<keyword evidence="3" id="KW-0238">DNA-binding</keyword>
<dbReference type="GO" id="GO:0000981">
    <property type="term" value="F:DNA-binding transcription factor activity, RNA polymerase II-specific"/>
    <property type="evidence" value="ECO:0007669"/>
    <property type="project" value="TreeGrafter"/>
</dbReference>
<feature type="region of interest" description="Disordered" evidence="6">
    <location>
        <begin position="923"/>
        <end position="966"/>
    </location>
</feature>
<dbReference type="PANTHER" id="PTHR23043:SF39">
    <property type="entry name" value="DYSFUSION, ISOFORM D"/>
    <property type="match status" value="1"/>
</dbReference>
<dbReference type="SUPFAM" id="SSF55785">
    <property type="entry name" value="PYP-like sensor domain (PAS domain)"/>
    <property type="match status" value="2"/>
</dbReference>
<dbReference type="InterPro" id="IPR035965">
    <property type="entry name" value="PAS-like_dom_sf"/>
</dbReference>
<feature type="compositionally biased region" description="Polar residues" evidence="6">
    <location>
        <begin position="746"/>
        <end position="755"/>
    </location>
</feature>
<sequence>MLASTPNLLQMCSFDATKSTKGASKLRRDLINSEIANLRDLLPLPSSTRQRLSQLQLMALVCVYVRKANYFQYAFRKQDLFNQHHHLHHHHHHHHLAHQQIPAANFGFSKALNGFLMMMTQNGKLLYISDNAAEYLGHSMEDLLIHGDSVYDIIEKQDHQTIQNELMRSSISSSSSSASLSASSISSSSSSSSPSSSSTTSPSSSSLLSNNNHGGDSRIFLCRMNVSRNSRRQMRFGDQKVVLVQGHFVSYLPLCTRNEPVFLATCTPVAMPETRECVVHGSTNVFTSIHSMDMKFIHLDSNGEFHLGYRKNQIKNLSWYDIVHWDNLKEAHSKHRSIIQSEQERSCILLLRLQTRSMQWIWVHVVLQVKDNNENSAQPVIVCTNQVLSDKEAAVMQANSWLYQFYSLHSKMHYMHNSSALSSSIGSPSPSNHSANNCTPSSIQQQQQLLPTTISTASTTVPSVSSSSSSSSSTPSVSSSTSALHTKAFEQSNDCSESSTARSYANSCSESIRSISSVSEASTSLSSLISTKNVAKTTGHPLLSSSFHLTEASPSLAVHPTHPNNLTQSYYSNQNGLVSAFSPTTNASKINCFDAVTNGIHQYSPMLPQQYSPQAGSLPYQAVSTASTTILNHQTNLSALQIKEEESTNNQHLEQGQSSMTTRTKRQRSNNTSNNLHSHGNDEISNNGTSQHHQPSTKRSKGNSKKNQQQQSSKNSSIASNLLTTTTTTSSSSNSYHNNHYPHNLDQFSAYGQRNHSNSYHHHHHHSQSFGSTTGTEFSSMINPGAYYGGSSMSSYHSNPHQMAAYTGHHPHGHFSYHQNKPFSFFDNSQHESANSINYHSQNVHNHISLTTSTSSSSSSSSISSFSPLSSTIISHNHHRSSAQNDVIVSTALTSLSTVASSSPLAKRNGDLFGPTTDLLLINQNSNQNDRRELDKVRSPESITSATSDYGSMTSQSPPSSFEKPFSTLVSSPNIQDSNFDASSSSHLYHNHSSITAHQNSKNNPNWSQFSSFQFWPSCTTLSQNDDPSNNALGISHLHHHHHHHPHQNDRYHPHLASTFPMDSLLQSTTTNHTSQTAGIYQNPHHHHHNGSHFFSPYGSMNDTFETEIKSNILVNNHLNNGRSSTIDGDSIKIGGMISNKSQESSSSSSSSSSSIAATVTTTTSSKNSSLIGESSIARAL</sequence>
<feature type="region of interest" description="Disordered" evidence="6">
    <location>
        <begin position="1138"/>
        <end position="1181"/>
    </location>
</feature>
<feature type="region of interest" description="Disordered" evidence="6">
    <location>
        <begin position="1027"/>
        <end position="1051"/>
    </location>
</feature>
<evidence type="ECO:0000256" key="3">
    <source>
        <dbReference type="ARBA" id="ARBA00023125"/>
    </source>
</evidence>
<dbReference type="FunFam" id="3.30.450.20:FF:000081">
    <property type="entry name" value="Dysfusion, isoform B"/>
    <property type="match status" value="1"/>
</dbReference>
<dbReference type="Pfam" id="PF23183">
    <property type="entry name" value="bHLH_NPAS4"/>
    <property type="match status" value="1"/>
</dbReference>
<dbReference type="PANTHER" id="PTHR23043">
    <property type="entry name" value="HYPOXIA-INDUCIBLE FACTOR 1 ALPHA"/>
    <property type="match status" value="1"/>
</dbReference>
<feature type="compositionally biased region" description="Low complexity" evidence="6">
    <location>
        <begin position="1138"/>
        <end position="1170"/>
    </location>
</feature>
<accession>A0A834R0T7</accession>
<dbReference type="GO" id="GO:0046983">
    <property type="term" value="F:protein dimerization activity"/>
    <property type="evidence" value="ECO:0007669"/>
    <property type="project" value="InterPro"/>
</dbReference>
<evidence type="ECO:0000313" key="11">
    <source>
        <dbReference type="Proteomes" id="UP000070412"/>
    </source>
</evidence>
<evidence type="ECO:0000256" key="6">
    <source>
        <dbReference type="SAM" id="MobiDB-lite"/>
    </source>
</evidence>
<dbReference type="PROSITE" id="PS50888">
    <property type="entry name" value="BHLH"/>
    <property type="match status" value="1"/>
</dbReference>
<protein>
    <submittedName>
        <fullName evidence="9">Neuronal PAS domain-containing protein 4</fullName>
    </submittedName>
</protein>
<feature type="compositionally biased region" description="Polar residues" evidence="6">
    <location>
        <begin position="669"/>
        <end position="694"/>
    </location>
</feature>
<feature type="region of interest" description="Disordered" evidence="6">
    <location>
        <begin position="646"/>
        <end position="773"/>
    </location>
</feature>
<dbReference type="GO" id="GO:0000977">
    <property type="term" value="F:RNA polymerase II transcription regulatory region sequence-specific DNA binding"/>
    <property type="evidence" value="ECO:0007669"/>
    <property type="project" value="TreeGrafter"/>
</dbReference>
<dbReference type="PROSITE" id="PS50112">
    <property type="entry name" value="PAS"/>
    <property type="match status" value="1"/>
</dbReference>
<reference evidence="9" key="2">
    <citation type="submission" date="2020-01" db="EMBL/GenBank/DDBJ databases">
        <authorList>
            <person name="Korhonen P.K.K."/>
            <person name="Guangxu M.G."/>
            <person name="Wang T.W."/>
            <person name="Stroehlein A.J.S."/>
            <person name="Young N.D."/>
            <person name="Ang C.-S.A."/>
            <person name="Fernando D.W.F."/>
            <person name="Lu H.L."/>
            <person name="Taylor S.T."/>
            <person name="Ehtesham M.E.M."/>
            <person name="Najaraj S.H.N."/>
            <person name="Harsha G.H.G."/>
            <person name="Madugundu A.M."/>
            <person name="Renuse S.R."/>
            <person name="Holt D.H."/>
            <person name="Pandey A.P."/>
            <person name="Papenfuss A.P."/>
            <person name="Gasser R.B.G."/>
            <person name="Fischer K.F."/>
        </authorList>
    </citation>
    <scope>NUCLEOTIDE SEQUENCE</scope>
    <source>
        <strain evidence="9">SSS_KF_BRIS2020</strain>
    </source>
</reference>
<dbReference type="InterPro" id="IPR011598">
    <property type="entry name" value="bHLH_dom"/>
</dbReference>
<evidence type="ECO:0000256" key="4">
    <source>
        <dbReference type="ARBA" id="ARBA00023163"/>
    </source>
</evidence>
<dbReference type="SMART" id="SM00091">
    <property type="entry name" value="PAS"/>
    <property type="match status" value="2"/>
</dbReference>
<feature type="compositionally biased region" description="Polar residues" evidence="6">
    <location>
        <begin position="941"/>
        <end position="960"/>
    </location>
</feature>
<reference evidence="10" key="3">
    <citation type="submission" date="2022-06" db="UniProtKB">
        <authorList>
            <consortium name="EnsemblMetazoa"/>
        </authorList>
    </citation>
    <scope>IDENTIFICATION</scope>
</reference>
<proteinExistence type="predicted"/>